<organism evidence="7 8">
    <name type="scientific">Lagenidium giganteum</name>
    <dbReference type="NCBI Taxonomy" id="4803"/>
    <lineage>
        <taxon>Eukaryota</taxon>
        <taxon>Sar</taxon>
        <taxon>Stramenopiles</taxon>
        <taxon>Oomycota</taxon>
        <taxon>Peronosporomycetes</taxon>
        <taxon>Pythiales</taxon>
        <taxon>Pythiaceae</taxon>
    </lineage>
</organism>
<dbReference type="PANTHER" id="PTHR10953:SF29">
    <property type="entry name" value="NEDD8-ACTIVATING ENZYME E1 REGULATORY SUBUNIT"/>
    <property type="match status" value="1"/>
</dbReference>
<keyword evidence="8" id="KW-1185">Reference proteome</keyword>
<evidence type="ECO:0000256" key="5">
    <source>
        <dbReference type="PIRNR" id="PIRNR039099"/>
    </source>
</evidence>
<dbReference type="GO" id="GO:0045116">
    <property type="term" value="P:protein neddylation"/>
    <property type="evidence" value="ECO:0007669"/>
    <property type="project" value="UniProtKB-UniRule"/>
</dbReference>
<evidence type="ECO:0000256" key="2">
    <source>
        <dbReference type="ARBA" id="ARBA00006868"/>
    </source>
</evidence>
<gene>
    <name evidence="7" type="ORF">N0F65_003422</name>
</gene>
<evidence type="ECO:0000313" key="8">
    <source>
        <dbReference type="Proteomes" id="UP001146120"/>
    </source>
</evidence>
<dbReference type="FunFam" id="3.40.50.720:FF:000860">
    <property type="entry name" value="NEDD8-activating enzyme E1 regulatory subunit"/>
    <property type="match status" value="1"/>
</dbReference>
<evidence type="ECO:0000256" key="3">
    <source>
        <dbReference type="ARBA" id="ARBA00015407"/>
    </source>
</evidence>
<dbReference type="InterPro" id="IPR045886">
    <property type="entry name" value="ThiF/MoeB/HesA"/>
</dbReference>
<reference evidence="7" key="2">
    <citation type="journal article" date="2023" name="Microbiol Resour">
        <title>Decontamination and Annotation of the Draft Genome Sequence of the Oomycete Lagenidium giganteum ARSEF 373.</title>
        <authorList>
            <person name="Morgan W.R."/>
            <person name="Tartar A."/>
        </authorList>
    </citation>
    <scope>NUCLEOTIDE SEQUENCE</scope>
    <source>
        <strain evidence="7">ARSEF 373</strain>
    </source>
</reference>
<accession>A0AAV2YKZ7</accession>
<comment type="caution">
    <text evidence="7">The sequence shown here is derived from an EMBL/GenBank/DDBJ whole genome shotgun (WGS) entry which is preliminary data.</text>
</comment>
<dbReference type="InterPro" id="IPR030667">
    <property type="entry name" value="APP-BP1"/>
</dbReference>
<dbReference type="GO" id="GO:0005737">
    <property type="term" value="C:cytoplasm"/>
    <property type="evidence" value="ECO:0007669"/>
    <property type="project" value="TreeGrafter"/>
</dbReference>
<dbReference type="Pfam" id="PF00899">
    <property type="entry name" value="ThiF"/>
    <property type="match status" value="1"/>
</dbReference>
<evidence type="ECO:0000256" key="1">
    <source>
        <dbReference type="ARBA" id="ARBA00005032"/>
    </source>
</evidence>
<evidence type="ECO:0000313" key="7">
    <source>
        <dbReference type="EMBL" id="DAZ94488.1"/>
    </source>
</evidence>
<dbReference type="SUPFAM" id="SSF69572">
    <property type="entry name" value="Activating enzymes of the ubiquitin-like proteins"/>
    <property type="match status" value="1"/>
</dbReference>
<comment type="pathway">
    <text evidence="1 5">Protein modification; protein neddylation.</text>
</comment>
<dbReference type="PANTHER" id="PTHR10953">
    <property type="entry name" value="UBIQUITIN-ACTIVATING ENZYME E1"/>
    <property type="match status" value="1"/>
</dbReference>
<proteinExistence type="inferred from homology"/>
<dbReference type="FunFam" id="3.40.50.720:FF:000475">
    <property type="entry name" value="NEDD8-activating enzyme E1 regulatory subunit"/>
    <property type="match status" value="1"/>
</dbReference>
<dbReference type="GO" id="GO:0019781">
    <property type="term" value="F:NEDD8 activating enzyme activity"/>
    <property type="evidence" value="ECO:0007669"/>
    <property type="project" value="UniProtKB-UniRule"/>
</dbReference>
<dbReference type="AlphaFoldDB" id="A0AAV2YKZ7"/>
<comment type="similarity">
    <text evidence="2 5">Belongs to the ubiquitin-activating E1 family. ULA1 subfamily.</text>
</comment>
<dbReference type="InterPro" id="IPR035985">
    <property type="entry name" value="Ubiquitin-activating_enz"/>
</dbReference>
<dbReference type="InterPro" id="IPR000594">
    <property type="entry name" value="ThiF_NAD_FAD-bd"/>
</dbReference>
<dbReference type="Gene3D" id="3.40.50.720">
    <property type="entry name" value="NAD(P)-binding Rossmann-like Domain"/>
    <property type="match status" value="2"/>
</dbReference>
<dbReference type="EMBL" id="DAKRPA010000248">
    <property type="protein sequence ID" value="DAZ94488.1"/>
    <property type="molecule type" value="Genomic_DNA"/>
</dbReference>
<evidence type="ECO:0000256" key="4">
    <source>
        <dbReference type="ARBA" id="ARBA00022786"/>
    </source>
</evidence>
<feature type="domain" description="THIF-type NAD/FAD binding fold" evidence="6">
    <location>
        <begin position="6"/>
        <end position="508"/>
    </location>
</feature>
<protein>
    <recommendedName>
        <fullName evidence="3 5">NEDD8-activating enzyme E1 regulatory subunit</fullName>
    </recommendedName>
</protein>
<evidence type="ECO:0000259" key="6">
    <source>
        <dbReference type="Pfam" id="PF00899"/>
    </source>
</evidence>
<reference evidence="7" key="1">
    <citation type="submission" date="2022-11" db="EMBL/GenBank/DDBJ databases">
        <authorList>
            <person name="Morgan W.R."/>
            <person name="Tartar A."/>
        </authorList>
    </citation>
    <scope>NUCLEOTIDE SEQUENCE</scope>
    <source>
        <strain evidence="7">ARSEF 373</strain>
    </source>
</reference>
<keyword evidence="4 5" id="KW-0833">Ubl conjugation pathway</keyword>
<dbReference type="Proteomes" id="UP001146120">
    <property type="component" value="Unassembled WGS sequence"/>
</dbReference>
<sequence>MTDSKYDRQLRLWGADGQQRLASTHVLLVQANATGAETLKNLVLPGVQRFTILDDALVQSADVTNNFFVSHAHLNAPRAQVVTELLLEMNSDVSGSFRQADPRQVLQGEPSYFEQFDLIISTQLEADFMETLGELCWQKRIPLLLVASYGLLGYFRLQVPQHSIADAKNDPPIHELRLSRPFPALTEYAAGFDLEKLSSIEHAHVPFVVILLKAVDAWKARHGGQLPKTFPEKNEFKQLVKSMAHGPQGHEVNFEEAMDNAYKAYAPPIVPEEVSSVLATARTLTLTNETPSFWLLARGLADFVDANDGMLPITGIVPDMTASTDTYVTLQNLYVAKAKEDADQVRSHVQRHLAALQLPATYVTDVDAFCKNAYNIGVLETRSIAQEWKAADTSRVDLEEEHTTQSPLIWYFCLRAVAAFASEFRRYPGSNPAMVENDIEWVLQTAKTLAGKDSPVATWISGDHAMELTRSCEVELHNVAALMGGIASQEAIKIITQQFLPLNHTYVFNGITGTAATYEL</sequence>
<dbReference type="PIRSF" id="PIRSF039099">
    <property type="entry name" value="APP-BP1"/>
    <property type="match status" value="1"/>
</dbReference>
<name>A0AAV2YKZ7_9STRA</name>